<keyword evidence="2" id="KW-0378">Hydrolase</keyword>
<evidence type="ECO:0000256" key="2">
    <source>
        <dbReference type="ARBA" id="ARBA00022801"/>
    </source>
</evidence>
<dbReference type="Pfam" id="PF00176">
    <property type="entry name" value="SNF2-rel_dom"/>
    <property type="match status" value="1"/>
</dbReference>
<dbReference type="InterPro" id="IPR050628">
    <property type="entry name" value="SNF2_RAD54_helicase_TF"/>
</dbReference>
<keyword evidence="1" id="KW-0547">Nucleotide-binding</keyword>
<feature type="domain" description="RING-type" evidence="5">
    <location>
        <begin position="360"/>
        <end position="399"/>
    </location>
</feature>
<dbReference type="GO" id="GO:0006281">
    <property type="term" value="P:DNA repair"/>
    <property type="evidence" value="ECO:0007669"/>
    <property type="project" value="TreeGrafter"/>
</dbReference>
<dbReference type="Pfam" id="PF13639">
    <property type="entry name" value="zf-RING_2"/>
    <property type="match status" value="1"/>
</dbReference>
<accession>A0A6C0EKT3</accession>
<proteinExistence type="predicted"/>
<evidence type="ECO:0000256" key="3">
    <source>
        <dbReference type="ARBA" id="ARBA00022806"/>
    </source>
</evidence>
<dbReference type="EMBL" id="MN738876">
    <property type="protein sequence ID" value="QHT29271.1"/>
    <property type="molecule type" value="Genomic_DNA"/>
</dbReference>
<dbReference type="GO" id="GO:0004386">
    <property type="term" value="F:helicase activity"/>
    <property type="evidence" value="ECO:0007669"/>
    <property type="project" value="UniProtKB-KW"/>
</dbReference>
<evidence type="ECO:0000256" key="4">
    <source>
        <dbReference type="ARBA" id="ARBA00022840"/>
    </source>
</evidence>
<dbReference type="InterPro" id="IPR000330">
    <property type="entry name" value="SNF2_N"/>
</dbReference>
<dbReference type="GO" id="GO:0005634">
    <property type="term" value="C:nucleus"/>
    <property type="evidence" value="ECO:0007669"/>
    <property type="project" value="TreeGrafter"/>
</dbReference>
<evidence type="ECO:0000259" key="5">
    <source>
        <dbReference type="PROSITE" id="PS50089"/>
    </source>
</evidence>
<evidence type="ECO:0000313" key="6">
    <source>
        <dbReference type="EMBL" id="QHT29271.1"/>
    </source>
</evidence>
<dbReference type="Pfam" id="PF00271">
    <property type="entry name" value="Helicase_C"/>
    <property type="match status" value="1"/>
</dbReference>
<organism evidence="6">
    <name type="scientific">viral metagenome</name>
    <dbReference type="NCBI Taxonomy" id="1070528"/>
    <lineage>
        <taxon>unclassified sequences</taxon>
        <taxon>metagenomes</taxon>
        <taxon>organismal metagenomes</taxon>
    </lineage>
</organism>
<evidence type="ECO:0000256" key="1">
    <source>
        <dbReference type="ARBA" id="ARBA00022741"/>
    </source>
</evidence>
<sequence>METYEHIPMIEQPSEMQIDLYPHQLASVYMMEKLEREQQAKSDDCMLETDLGILADLTGFGKSLSIVTLIARDKMLWDMSEDHTVKEITTFASQHIRKITQKSHIKIDTTLLLVGPLVYQQWLDELSHTTLRVRKVTTRREACNVDAYDYDVVIVVVSMFNRFVERYHNIAWKRFIFDEPGHLRVPAMRKVCAGFTWFVTATPEAIAPRHHNCSTSYMCKLIGGLYDFDRFRTDITVKNDDDFVRQSFEMPATHHEYHQCHSPLYNTIHGLVSDKIKNMIEAGNISGAIQSLGGQRTDNIVDLVMKRKNLELEEIQSKIRIWSLRSEEKKIEEWKDRESEVLKQMDILTKRFENILMNNCVICQSQLSKPVMEPGCQNIFCGNCLLTWLQRKNSCPICRRPVRDEELTYIVTNGEGKNFEKERNMTKEETIINIISGKKGRFIIFSDWDETFDTIRSVLKENKIKFAEIKGSIKSCTKALEKYKEGKINVIFLNSKYNSSGINMQETTDIILYHQMGEDSKTQILGRANRIGRQTPLQVHHLVNEEL</sequence>
<keyword evidence="4" id="KW-0067">ATP-binding</keyword>
<dbReference type="InterPro" id="IPR001650">
    <property type="entry name" value="Helicase_C-like"/>
</dbReference>
<dbReference type="AlphaFoldDB" id="A0A6C0EKT3"/>
<protein>
    <recommendedName>
        <fullName evidence="5">RING-type domain-containing protein</fullName>
    </recommendedName>
</protein>
<dbReference type="SUPFAM" id="SSF57850">
    <property type="entry name" value="RING/U-box"/>
    <property type="match status" value="1"/>
</dbReference>
<dbReference type="GO" id="GO:0005524">
    <property type="term" value="F:ATP binding"/>
    <property type="evidence" value="ECO:0007669"/>
    <property type="project" value="UniProtKB-KW"/>
</dbReference>
<dbReference type="Gene3D" id="3.30.40.10">
    <property type="entry name" value="Zinc/RING finger domain, C3HC4 (zinc finger)"/>
    <property type="match status" value="1"/>
</dbReference>
<dbReference type="SMART" id="SM00184">
    <property type="entry name" value="RING"/>
    <property type="match status" value="1"/>
</dbReference>
<dbReference type="InterPro" id="IPR001841">
    <property type="entry name" value="Znf_RING"/>
</dbReference>
<name>A0A6C0EKT3_9ZZZZ</name>
<reference evidence="6" key="1">
    <citation type="journal article" date="2020" name="Nature">
        <title>Giant virus diversity and host interactions through global metagenomics.</title>
        <authorList>
            <person name="Schulz F."/>
            <person name="Roux S."/>
            <person name="Paez-Espino D."/>
            <person name="Jungbluth S."/>
            <person name="Walsh D.A."/>
            <person name="Denef V.J."/>
            <person name="McMahon K.D."/>
            <person name="Konstantinidis K.T."/>
            <person name="Eloe-Fadrosh E.A."/>
            <person name="Kyrpides N.C."/>
            <person name="Woyke T."/>
        </authorList>
    </citation>
    <scope>NUCLEOTIDE SEQUENCE</scope>
    <source>
        <strain evidence="6">GVMAG-M-3300005589-24</strain>
    </source>
</reference>
<dbReference type="Gene3D" id="3.40.50.300">
    <property type="entry name" value="P-loop containing nucleotide triphosphate hydrolases"/>
    <property type="match status" value="2"/>
</dbReference>
<dbReference type="PANTHER" id="PTHR45626">
    <property type="entry name" value="TRANSCRIPTION TERMINATION FACTOR 2-RELATED"/>
    <property type="match status" value="1"/>
</dbReference>
<dbReference type="GO" id="GO:0016787">
    <property type="term" value="F:hydrolase activity"/>
    <property type="evidence" value="ECO:0007669"/>
    <property type="project" value="UniProtKB-KW"/>
</dbReference>
<dbReference type="InterPro" id="IPR027417">
    <property type="entry name" value="P-loop_NTPase"/>
</dbReference>
<dbReference type="GO" id="GO:0008094">
    <property type="term" value="F:ATP-dependent activity, acting on DNA"/>
    <property type="evidence" value="ECO:0007669"/>
    <property type="project" value="TreeGrafter"/>
</dbReference>
<dbReference type="InterPro" id="IPR013083">
    <property type="entry name" value="Znf_RING/FYVE/PHD"/>
</dbReference>
<keyword evidence="3" id="KW-0347">Helicase</keyword>
<dbReference type="SUPFAM" id="SSF52540">
    <property type="entry name" value="P-loop containing nucleoside triphosphate hydrolases"/>
    <property type="match status" value="2"/>
</dbReference>
<dbReference type="PROSITE" id="PS50089">
    <property type="entry name" value="ZF_RING_2"/>
    <property type="match status" value="1"/>
</dbReference>